<proteinExistence type="predicted"/>
<dbReference type="Proteomes" id="UP000789901">
    <property type="component" value="Unassembled WGS sequence"/>
</dbReference>
<sequence>IDVRNESSISNVSNGCWIRDILYKGVVLDSGAFHKYVLVRER</sequence>
<dbReference type="EMBL" id="CAJVQB010086264">
    <property type="protein sequence ID" value="CAG8847115.1"/>
    <property type="molecule type" value="Genomic_DNA"/>
</dbReference>
<comment type="caution">
    <text evidence="1">The sequence shown here is derived from an EMBL/GenBank/DDBJ whole genome shotgun (WGS) entry which is preliminary data.</text>
</comment>
<gene>
    <name evidence="1" type="ORF">GMARGA_LOCUS38505</name>
</gene>
<feature type="non-terminal residue" evidence="1">
    <location>
        <position position="1"/>
    </location>
</feature>
<evidence type="ECO:0000313" key="1">
    <source>
        <dbReference type="EMBL" id="CAG8847115.1"/>
    </source>
</evidence>
<evidence type="ECO:0000313" key="2">
    <source>
        <dbReference type="Proteomes" id="UP000789901"/>
    </source>
</evidence>
<organism evidence="1 2">
    <name type="scientific">Gigaspora margarita</name>
    <dbReference type="NCBI Taxonomy" id="4874"/>
    <lineage>
        <taxon>Eukaryota</taxon>
        <taxon>Fungi</taxon>
        <taxon>Fungi incertae sedis</taxon>
        <taxon>Mucoromycota</taxon>
        <taxon>Glomeromycotina</taxon>
        <taxon>Glomeromycetes</taxon>
        <taxon>Diversisporales</taxon>
        <taxon>Gigasporaceae</taxon>
        <taxon>Gigaspora</taxon>
    </lineage>
</organism>
<protein>
    <submittedName>
        <fullName evidence="1">38551_t:CDS:1</fullName>
    </submittedName>
</protein>
<reference evidence="1 2" key="1">
    <citation type="submission" date="2021-06" db="EMBL/GenBank/DDBJ databases">
        <authorList>
            <person name="Kallberg Y."/>
            <person name="Tangrot J."/>
            <person name="Rosling A."/>
        </authorList>
    </citation>
    <scope>NUCLEOTIDE SEQUENCE [LARGE SCALE GENOMIC DNA]</scope>
    <source>
        <strain evidence="1 2">120-4 pot B 10/14</strain>
    </source>
</reference>
<feature type="non-terminal residue" evidence="1">
    <location>
        <position position="42"/>
    </location>
</feature>
<accession>A0ABN7X5R3</accession>
<name>A0ABN7X5R3_GIGMA</name>
<keyword evidence="2" id="KW-1185">Reference proteome</keyword>